<comment type="caution">
    <text evidence="5">The sequence shown here is derived from an EMBL/GenBank/DDBJ whole genome shotgun (WGS) entry which is preliminary data.</text>
</comment>
<dbReference type="Proteomes" id="UP000675664">
    <property type="component" value="Unassembled WGS sequence"/>
</dbReference>
<accession>A0A8J7W1W2</accession>
<keyword evidence="2" id="KW-0238">DNA-binding</keyword>
<dbReference type="SUPFAM" id="SSF46785">
    <property type="entry name" value="Winged helix' DNA-binding domain"/>
    <property type="match status" value="1"/>
</dbReference>
<dbReference type="EMBL" id="JAGSND010000012">
    <property type="protein sequence ID" value="MBR0599339.1"/>
    <property type="molecule type" value="Genomic_DNA"/>
</dbReference>
<gene>
    <name evidence="5" type="ORF">KCX82_15740</name>
</gene>
<feature type="domain" description="HTH marR-type" evidence="4">
    <location>
        <begin position="4"/>
        <end position="134"/>
    </location>
</feature>
<dbReference type="SMART" id="SM00347">
    <property type="entry name" value="HTH_MARR"/>
    <property type="match status" value="1"/>
</dbReference>
<reference evidence="5" key="2">
    <citation type="submission" date="2021-04" db="EMBL/GenBank/DDBJ databases">
        <authorList>
            <person name="Liu J."/>
        </authorList>
    </citation>
    <scope>NUCLEOTIDE SEQUENCE</scope>
    <source>
        <strain evidence="5">BAD-6</strain>
    </source>
</reference>
<evidence type="ECO:0000313" key="6">
    <source>
        <dbReference type="Proteomes" id="UP000675664"/>
    </source>
</evidence>
<dbReference type="InterPro" id="IPR036388">
    <property type="entry name" value="WH-like_DNA-bd_sf"/>
</dbReference>
<protein>
    <submittedName>
        <fullName evidence="5">MarR family transcriptional regulator</fullName>
    </submittedName>
</protein>
<dbReference type="RefSeq" id="WP_227019471.1">
    <property type="nucleotide sequence ID" value="NZ_JAGSND010000012.1"/>
</dbReference>
<proteinExistence type="predicted"/>
<sequence length="144" mass="16740">MTDHEELLKLFYNLLKRMKKEWNNQLQGINHSQYLILKSLNHSGPQKAAQLAELTQTTPGAITSATDKLVVEGYAERKGDKEDRRVVYLEITEKGKAFVESLTQEQNKVTMKFFQGLPDEDIQHLIRIYHKISNNLEQLEQLEQ</sequence>
<keyword evidence="1" id="KW-0805">Transcription regulation</keyword>
<evidence type="ECO:0000313" key="5">
    <source>
        <dbReference type="EMBL" id="MBR0599339.1"/>
    </source>
</evidence>
<dbReference type="Gene3D" id="1.10.10.10">
    <property type="entry name" value="Winged helix-like DNA-binding domain superfamily/Winged helix DNA-binding domain"/>
    <property type="match status" value="1"/>
</dbReference>
<organism evidence="5 6">
    <name type="scientific">Sinanaerobacter chloroacetimidivorans</name>
    <dbReference type="NCBI Taxonomy" id="2818044"/>
    <lineage>
        <taxon>Bacteria</taxon>
        <taxon>Bacillati</taxon>
        <taxon>Bacillota</taxon>
        <taxon>Clostridia</taxon>
        <taxon>Peptostreptococcales</taxon>
        <taxon>Anaerovoracaceae</taxon>
        <taxon>Sinanaerobacter</taxon>
    </lineage>
</organism>
<dbReference type="PANTHER" id="PTHR42756:SF1">
    <property type="entry name" value="TRANSCRIPTIONAL REPRESSOR OF EMRAB OPERON"/>
    <property type="match status" value="1"/>
</dbReference>
<evidence type="ECO:0000256" key="3">
    <source>
        <dbReference type="ARBA" id="ARBA00023163"/>
    </source>
</evidence>
<name>A0A8J7W1W2_9FIRM</name>
<reference evidence="5" key="1">
    <citation type="submission" date="2021-04" db="EMBL/GenBank/DDBJ databases">
        <title>Sinoanaerobacter chloroacetimidivorans sp. nov., an obligate anaerobic bacterium isolated from anaerobic sludge.</title>
        <authorList>
            <person name="Bao Y."/>
        </authorList>
    </citation>
    <scope>NUCLEOTIDE SEQUENCE</scope>
    <source>
        <strain evidence="5">BAD-6</strain>
    </source>
</reference>
<keyword evidence="3" id="KW-0804">Transcription</keyword>
<dbReference type="PROSITE" id="PS50995">
    <property type="entry name" value="HTH_MARR_2"/>
    <property type="match status" value="1"/>
</dbReference>
<dbReference type="PRINTS" id="PR00598">
    <property type="entry name" value="HTHMARR"/>
</dbReference>
<keyword evidence="6" id="KW-1185">Reference proteome</keyword>
<dbReference type="InterPro" id="IPR036390">
    <property type="entry name" value="WH_DNA-bd_sf"/>
</dbReference>
<dbReference type="GO" id="GO:0003700">
    <property type="term" value="F:DNA-binding transcription factor activity"/>
    <property type="evidence" value="ECO:0007669"/>
    <property type="project" value="InterPro"/>
</dbReference>
<dbReference type="InterPro" id="IPR000835">
    <property type="entry name" value="HTH_MarR-typ"/>
</dbReference>
<dbReference type="Pfam" id="PF01047">
    <property type="entry name" value="MarR"/>
    <property type="match status" value="1"/>
</dbReference>
<dbReference type="GO" id="GO:0003677">
    <property type="term" value="F:DNA binding"/>
    <property type="evidence" value="ECO:0007669"/>
    <property type="project" value="UniProtKB-KW"/>
</dbReference>
<dbReference type="PANTHER" id="PTHR42756">
    <property type="entry name" value="TRANSCRIPTIONAL REGULATOR, MARR"/>
    <property type="match status" value="1"/>
</dbReference>
<dbReference type="AlphaFoldDB" id="A0A8J7W1W2"/>
<evidence type="ECO:0000259" key="4">
    <source>
        <dbReference type="PROSITE" id="PS50995"/>
    </source>
</evidence>
<evidence type="ECO:0000256" key="2">
    <source>
        <dbReference type="ARBA" id="ARBA00023125"/>
    </source>
</evidence>
<evidence type="ECO:0000256" key="1">
    <source>
        <dbReference type="ARBA" id="ARBA00023015"/>
    </source>
</evidence>